<name>A0ABN8MXZ4_9CNID</name>
<protein>
    <submittedName>
        <fullName evidence="2">Uncharacterized protein</fullName>
    </submittedName>
</protein>
<dbReference type="EMBL" id="CALNXI010000699">
    <property type="protein sequence ID" value="CAH3035441.1"/>
    <property type="molecule type" value="Genomic_DNA"/>
</dbReference>
<gene>
    <name evidence="2" type="ORF">PEVE_00039509</name>
</gene>
<feature type="compositionally biased region" description="Polar residues" evidence="1">
    <location>
        <begin position="66"/>
        <end position="78"/>
    </location>
</feature>
<feature type="region of interest" description="Disordered" evidence="1">
    <location>
        <begin position="66"/>
        <end position="99"/>
    </location>
</feature>
<proteinExistence type="predicted"/>
<keyword evidence="3" id="KW-1185">Reference proteome</keyword>
<organism evidence="2 3">
    <name type="scientific">Porites evermanni</name>
    <dbReference type="NCBI Taxonomy" id="104178"/>
    <lineage>
        <taxon>Eukaryota</taxon>
        <taxon>Metazoa</taxon>
        <taxon>Cnidaria</taxon>
        <taxon>Anthozoa</taxon>
        <taxon>Hexacorallia</taxon>
        <taxon>Scleractinia</taxon>
        <taxon>Fungiina</taxon>
        <taxon>Poritidae</taxon>
        <taxon>Porites</taxon>
    </lineage>
</organism>
<sequence>MDCAQFTSIVSLVDSLVRNTHVRKSRILSSNQVPVGEASLAPVSNKSLTDFSICSILSLERDITQSPPISECNSDTSPPLSPYSDCASPRSSDRATSPP</sequence>
<evidence type="ECO:0000313" key="2">
    <source>
        <dbReference type="EMBL" id="CAH3035441.1"/>
    </source>
</evidence>
<evidence type="ECO:0000313" key="3">
    <source>
        <dbReference type="Proteomes" id="UP001159427"/>
    </source>
</evidence>
<reference evidence="2 3" key="1">
    <citation type="submission" date="2022-05" db="EMBL/GenBank/DDBJ databases">
        <authorList>
            <consortium name="Genoscope - CEA"/>
            <person name="William W."/>
        </authorList>
    </citation>
    <scope>NUCLEOTIDE SEQUENCE [LARGE SCALE GENOMIC DNA]</scope>
</reference>
<comment type="caution">
    <text evidence="2">The sequence shown here is derived from an EMBL/GenBank/DDBJ whole genome shotgun (WGS) entry which is preliminary data.</text>
</comment>
<dbReference type="Proteomes" id="UP001159427">
    <property type="component" value="Unassembled WGS sequence"/>
</dbReference>
<accession>A0ABN8MXZ4</accession>
<evidence type="ECO:0000256" key="1">
    <source>
        <dbReference type="SAM" id="MobiDB-lite"/>
    </source>
</evidence>